<accession>A0AAE3ET92</accession>
<comment type="caution">
    <text evidence="1">The sequence shown here is derived from an EMBL/GenBank/DDBJ whole genome shotgun (WGS) entry which is preliminary data.</text>
</comment>
<gene>
    <name evidence="1" type="ORF">K8352_03410</name>
</gene>
<dbReference type="RefSeq" id="WP_317900930.1">
    <property type="nucleotide sequence ID" value="NZ_JAIRBC010000004.1"/>
</dbReference>
<evidence type="ECO:0000313" key="2">
    <source>
        <dbReference type="Proteomes" id="UP001200642"/>
    </source>
</evidence>
<dbReference type="AlphaFoldDB" id="A0AAE3ET92"/>
<sequence length="63" mass="7352">MKLITVIRKTQPESRYTKKMGVLLTKVTYIKKAILGIPIKTLHSYRMTYYGEIKECRNCSLAK</sequence>
<dbReference type="EMBL" id="JAIRBC010000004">
    <property type="protein sequence ID" value="MCG2459784.1"/>
    <property type="molecule type" value="Genomic_DNA"/>
</dbReference>
<dbReference type="Proteomes" id="UP001200642">
    <property type="component" value="Unassembled WGS sequence"/>
</dbReference>
<reference evidence="1" key="1">
    <citation type="submission" date="2023-02" db="EMBL/GenBank/DDBJ databases">
        <title>Genome of Flavobacteriaceae gen. nov. sp. strain F89.</title>
        <authorList>
            <person name="Wang Y."/>
        </authorList>
    </citation>
    <scope>NUCLEOTIDE SEQUENCE</scope>
    <source>
        <strain evidence="1">F89</strain>
    </source>
</reference>
<organism evidence="1 2">
    <name type="scientific">Cerina litoralis</name>
    <dbReference type="NCBI Taxonomy" id="2874477"/>
    <lineage>
        <taxon>Bacteria</taxon>
        <taxon>Pseudomonadati</taxon>
        <taxon>Bacteroidota</taxon>
        <taxon>Flavobacteriia</taxon>
        <taxon>Flavobacteriales</taxon>
        <taxon>Flavobacteriaceae</taxon>
        <taxon>Cerina</taxon>
    </lineage>
</organism>
<name>A0AAE3ET92_9FLAO</name>
<keyword evidence="2" id="KW-1185">Reference proteome</keyword>
<protein>
    <submittedName>
        <fullName evidence="1">Uncharacterized protein</fullName>
    </submittedName>
</protein>
<evidence type="ECO:0000313" key="1">
    <source>
        <dbReference type="EMBL" id="MCG2459784.1"/>
    </source>
</evidence>
<proteinExistence type="predicted"/>